<dbReference type="Gene3D" id="2.40.10.120">
    <property type="match status" value="1"/>
</dbReference>
<evidence type="ECO:0000313" key="3">
    <source>
        <dbReference type="EMBL" id="OGI85677.1"/>
    </source>
</evidence>
<name>A0A1F6WUW7_9BACT</name>
<accession>A0A1F6WUW7</accession>
<feature type="transmembrane region" description="Helical" evidence="2">
    <location>
        <begin position="17"/>
        <end position="37"/>
    </location>
</feature>
<keyword evidence="2" id="KW-0812">Transmembrane</keyword>
<dbReference type="InterPro" id="IPR009003">
    <property type="entry name" value="Peptidase_S1_PA"/>
</dbReference>
<dbReference type="SUPFAM" id="SSF50494">
    <property type="entry name" value="Trypsin-like serine proteases"/>
    <property type="match status" value="1"/>
</dbReference>
<sequence length="300" mass="33090">MVSWEKIFNLLKRDKDVFILFQILCAILVIALFYFGAQFWNNYKEEKDNMLKLVLEEKLALEEQNKLRDQQLQDLKNELTELKNKPPEVKTVTVEAKDTVASLVKEWSPRVAEVECTWAYTNGAVYAKASGSATIIYQSGGIMAVTSRHVLLSQGKYAPRDCLLTLPGLAASYSISNNFKDNFYVGVEEDWGFIKLVSDKTLNTITQKDAKLCSNVEAGDRLIILGYPGIGSKTGLTVTEGIVSGFDGNYYITSAKIDRGNSGGAAILVKDNCYLGIPSASVVGTIESLGRILKASFVIQ</sequence>
<dbReference type="Pfam" id="PF13365">
    <property type="entry name" value="Trypsin_2"/>
    <property type="match status" value="1"/>
</dbReference>
<gene>
    <name evidence="3" type="ORF">A3A05_03575</name>
</gene>
<comment type="caution">
    <text evidence="3">The sequence shown here is derived from an EMBL/GenBank/DDBJ whole genome shotgun (WGS) entry which is preliminary data.</text>
</comment>
<dbReference type="EMBL" id="MFUY01000025">
    <property type="protein sequence ID" value="OGI85677.1"/>
    <property type="molecule type" value="Genomic_DNA"/>
</dbReference>
<keyword evidence="1" id="KW-0175">Coiled coil</keyword>
<dbReference type="STRING" id="1801774.A3A05_03575"/>
<dbReference type="AlphaFoldDB" id="A0A1F6WUW7"/>
<evidence type="ECO:0000313" key="4">
    <source>
        <dbReference type="Proteomes" id="UP000176187"/>
    </source>
</evidence>
<feature type="coiled-coil region" evidence="1">
    <location>
        <begin position="44"/>
        <end position="85"/>
    </location>
</feature>
<protein>
    <recommendedName>
        <fullName evidence="5">Serine protease</fullName>
    </recommendedName>
</protein>
<organism evidence="3 4">
    <name type="scientific">Candidatus Nomurabacteria bacterium RIFCSPLOWO2_01_FULL_41_12</name>
    <dbReference type="NCBI Taxonomy" id="1801774"/>
    <lineage>
        <taxon>Bacteria</taxon>
        <taxon>Candidatus Nomuraibacteriota</taxon>
    </lineage>
</organism>
<reference evidence="3 4" key="1">
    <citation type="journal article" date="2016" name="Nat. Commun.">
        <title>Thousands of microbial genomes shed light on interconnected biogeochemical processes in an aquifer system.</title>
        <authorList>
            <person name="Anantharaman K."/>
            <person name="Brown C.T."/>
            <person name="Hug L.A."/>
            <person name="Sharon I."/>
            <person name="Castelle C.J."/>
            <person name="Probst A.J."/>
            <person name="Thomas B.C."/>
            <person name="Singh A."/>
            <person name="Wilkins M.J."/>
            <person name="Karaoz U."/>
            <person name="Brodie E.L."/>
            <person name="Williams K.H."/>
            <person name="Hubbard S.S."/>
            <person name="Banfield J.F."/>
        </authorList>
    </citation>
    <scope>NUCLEOTIDE SEQUENCE [LARGE SCALE GENOMIC DNA]</scope>
</reference>
<keyword evidence="2" id="KW-1133">Transmembrane helix</keyword>
<evidence type="ECO:0008006" key="5">
    <source>
        <dbReference type="Google" id="ProtNLM"/>
    </source>
</evidence>
<evidence type="ECO:0000256" key="1">
    <source>
        <dbReference type="SAM" id="Coils"/>
    </source>
</evidence>
<evidence type="ECO:0000256" key="2">
    <source>
        <dbReference type="SAM" id="Phobius"/>
    </source>
</evidence>
<proteinExistence type="predicted"/>
<keyword evidence="2" id="KW-0472">Membrane</keyword>
<dbReference type="Proteomes" id="UP000176187">
    <property type="component" value="Unassembled WGS sequence"/>
</dbReference>